<gene>
    <name evidence="7" type="ORF">GLE_4570</name>
</gene>
<dbReference type="Pfam" id="PF00126">
    <property type="entry name" value="HTH_1"/>
    <property type="match status" value="1"/>
</dbReference>
<dbReference type="Gene3D" id="1.10.10.10">
    <property type="entry name" value="Winged helix-like DNA-binding domain superfamily/Winged helix DNA-binding domain"/>
    <property type="match status" value="1"/>
</dbReference>
<feature type="coiled-coil region" evidence="5">
    <location>
        <begin position="74"/>
        <end position="101"/>
    </location>
</feature>
<dbReference type="Gene3D" id="3.40.190.290">
    <property type="match status" value="1"/>
</dbReference>
<dbReference type="GO" id="GO:0043565">
    <property type="term" value="F:sequence-specific DNA binding"/>
    <property type="evidence" value="ECO:0007669"/>
    <property type="project" value="TreeGrafter"/>
</dbReference>
<dbReference type="PANTHER" id="PTHR30537:SF3">
    <property type="entry name" value="TRANSCRIPTIONAL REGULATORY PROTEIN"/>
    <property type="match status" value="1"/>
</dbReference>
<comment type="similarity">
    <text evidence="1">Belongs to the LysR transcriptional regulatory family.</text>
</comment>
<name>A0A0S2DMS5_LYSEN</name>
<feature type="domain" description="HTH lysR-type" evidence="6">
    <location>
        <begin position="22"/>
        <end position="71"/>
    </location>
</feature>
<protein>
    <submittedName>
        <fullName evidence="7">Transcriptional regulator, LysR family</fullName>
    </submittedName>
</protein>
<dbReference type="InterPro" id="IPR005119">
    <property type="entry name" value="LysR_subst-bd"/>
</dbReference>
<keyword evidence="4" id="KW-0804">Transcription</keyword>
<dbReference type="STRING" id="69.GLE_4570"/>
<organism evidence="7 8">
    <name type="scientific">Lysobacter enzymogenes</name>
    <dbReference type="NCBI Taxonomy" id="69"/>
    <lineage>
        <taxon>Bacteria</taxon>
        <taxon>Pseudomonadati</taxon>
        <taxon>Pseudomonadota</taxon>
        <taxon>Gammaproteobacteria</taxon>
        <taxon>Lysobacterales</taxon>
        <taxon>Lysobacteraceae</taxon>
        <taxon>Lysobacter</taxon>
    </lineage>
</organism>
<evidence type="ECO:0000256" key="3">
    <source>
        <dbReference type="ARBA" id="ARBA00023125"/>
    </source>
</evidence>
<dbReference type="SUPFAM" id="SSF46785">
    <property type="entry name" value="Winged helix' DNA-binding domain"/>
    <property type="match status" value="1"/>
</dbReference>
<dbReference type="PANTHER" id="PTHR30537">
    <property type="entry name" value="HTH-TYPE TRANSCRIPTIONAL REGULATOR"/>
    <property type="match status" value="1"/>
</dbReference>
<sequence>MNNRSRPADVAAPLSWDDYRFLLAIGRAGSLNGAAKRLGVSHPTVFRRVNAIERALGVRLFERAREGYAPTPNGEEAIAAAAQIEERIAATERRLAGLDARPTGTVRLATVEPLLHRVLPPLLARFRRAHPGIVVQVTADNHTQDLSRHEADLALRPGGEPPEGLVGRKLARLASAVYRPRALRLPRGAGPQDLDGYDWLLPAGNLAHIAMAQWLRRMQYDRRAVFSANSLLGLREAAVAGLGLTVLPCYLGDGERGLVRVGDPVEAMGADLWLLQHPDLRRTERVRALAEALREGVRALQPDLSGRAGPIG</sequence>
<evidence type="ECO:0000259" key="6">
    <source>
        <dbReference type="PROSITE" id="PS50931"/>
    </source>
</evidence>
<dbReference type="InterPro" id="IPR036390">
    <property type="entry name" value="WH_DNA-bd_sf"/>
</dbReference>
<evidence type="ECO:0000313" key="7">
    <source>
        <dbReference type="EMBL" id="ALN59911.1"/>
    </source>
</evidence>
<dbReference type="Pfam" id="PF03466">
    <property type="entry name" value="LysR_substrate"/>
    <property type="match status" value="1"/>
</dbReference>
<keyword evidence="2" id="KW-0805">Transcription regulation</keyword>
<keyword evidence="5" id="KW-0175">Coiled coil</keyword>
<proteinExistence type="inferred from homology"/>
<keyword evidence="3" id="KW-0238">DNA-binding</keyword>
<evidence type="ECO:0000256" key="2">
    <source>
        <dbReference type="ARBA" id="ARBA00023015"/>
    </source>
</evidence>
<dbReference type="Proteomes" id="UP000061569">
    <property type="component" value="Chromosome"/>
</dbReference>
<dbReference type="InterPro" id="IPR058163">
    <property type="entry name" value="LysR-type_TF_proteobact-type"/>
</dbReference>
<accession>A0A0S2DMS5</accession>
<reference evidence="7 8" key="1">
    <citation type="submission" date="2015-11" db="EMBL/GenBank/DDBJ databases">
        <title>Genome sequences of Lysobacter enzymogenes strain C3 and Lysobacter antibioticus ATCC 29479.</title>
        <authorList>
            <person name="Kobayashi D.Y."/>
        </authorList>
    </citation>
    <scope>NUCLEOTIDE SEQUENCE [LARGE SCALE GENOMIC DNA]</scope>
    <source>
        <strain evidence="7 8">C3</strain>
    </source>
</reference>
<evidence type="ECO:0000256" key="5">
    <source>
        <dbReference type="SAM" id="Coils"/>
    </source>
</evidence>
<dbReference type="InterPro" id="IPR000847">
    <property type="entry name" value="LysR_HTH_N"/>
</dbReference>
<dbReference type="EMBL" id="CP013140">
    <property type="protein sequence ID" value="ALN59911.1"/>
    <property type="molecule type" value="Genomic_DNA"/>
</dbReference>
<dbReference type="PROSITE" id="PS50931">
    <property type="entry name" value="HTH_LYSR"/>
    <property type="match status" value="1"/>
</dbReference>
<dbReference type="SUPFAM" id="SSF53850">
    <property type="entry name" value="Periplasmic binding protein-like II"/>
    <property type="match status" value="1"/>
</dbReference>
<dbReference type="GO" id="GO:0003700">
    <property type="term" value="F:DNA-binding transcription factor activity"/>
    <property type="evidence" value="ECO:0007669"/>
    <property type="project" value="InterPro"/>
</dbReference>
<dbReference type="AlphaFoldDB" id="A0A0S2DMS5"/>
<dbReference type="KEGG" id="lez:GLE_4570"/>
<evidence type="ECO:0000313" key="8">
    <source>
        <dbReference type="Proteomes" id="UP000061569"/>
    </source>
</evidence>
<dbReference type="PATRIC" id="fig|69.6.peg.4506"/>
<evidence type="ECO:0000256" key="1">
    <source>
        <dbReference type="ARBA" id="ARBA00009437"/>
    </source>
</evidence>
<dbReference type="GO" id="GO:0006351">
    <property type="term" value="P:DNA-templated transcription"/>
    <property type="evidence" value="ECO:0007669"/>
    <property type="project" value="TreeGrafter"/>
</dbReference>
<dbReference type="InterPro" id="IPR036388">
    <property type="entry name" value="WH-like_DNA-bd_sf"/>
</dbReference>
<evidence type="ECO:0000256" key="4">
    <source>
        <dbReference type="ARBA" id="ARBA00023163"/>
    </source>
</evidence>